<protein>
    <submittedName>
        <fullName evidence="1">Uncharacterized protein</fullName>
    </submittedName>
</protein>
<gene>
    <name evidence="1" type="ORF">EJ06DRAFT_248970</name>
</gene>
<sequence length="165" mass="18640">MRTETLWMISPPFVVVQLILMNHNWLFGYATFPLEPYCSGGIRSAISHCSSLYLSRCYPHLTDPTAAATNCNIYLFLYSARQHHHITHPSSLIKLYILFTSLTWNGIGRKQRISLPVGRFGFLKREGEEYSTGCVIGADCMEGHPPSDLVFCSLVSALHAVFQRK</sequence>
<dbReference type="EMBL" id="ML996708">
    <property type="protein sequence ID" value="KAF2396212.1"/>
    <property type="molecule type" value="Genomic_DNA"/>
</dbReference>
<organism evidence="1 2">
    <name type="scientific">Trichodelitschia bisporula</name>
    <dbReference type="NCBI Taxonomy" id="703511"/>
    <lineage>
        <taxon>Eukaryota</taxon>
        <taxon>Fungi</taxon>
        <taxon>Dikarya</taxon>
        <taxon>Ascomycota</taxon>
        <taxon>Pezizomycotina</taxon>
        <taxon>Dothideomycetes</taxon>
        <taxon>Dothideomycetes incertae sedis</taxon>
        <taxon>Phaeotrichales</taxon>
        <taxon>Phaeotrichaceae</taxon>
        <taxon>Trichodelitschia</taxon>
    </lineage>
</organism>
<name>A0A6G1HJP3_9PEZI</name>
<keyword evidence="2" id="KW-1185">Reference proteome</keyword>
<dbReference type="AlphaFoldDB" id="A0A6G1HJP3"/>
<evidence type="ECO:0000313" key="2">
    <source>
        <dbReference type="Proteomes" id="UP000799640"/>
    </source>
</evidence>
<proteinExistence type="predicted"/>
<evidence type="ECO:0000313" key="1">
    <source>
        <dbReference type="EMBL" id="KAF2396212.1"/>
    </source>
</evidence>
<reference evidence="1" key="1">
    <citation type="journal article" date="2020" name="Stud. Mycol.">
        <title>101 Dothideomycetes genomes: a test case for predicting lifestyles and emergence of pathogens.</title>
        <authorList>
            <person name="Haridas S."/>
            <person name="Albert R."/>
            <person name="Binder M."/>
            <person name="Bloem J."/>
            <person name="Labutti K."/>
            <person name="Salamov A."/>
            <person name="Andreopoulos B."/>
            <person name="Baker S."/>
            <person name="Barry K."/>
            <person name="Bills G."/>
            <person name="Bluhm B."/>
            <person name="Cannon C."/>
            <person name="Castanera R."/>
            <person name="Culley D."/>
            <person name="Daum C."/>
            <person name="Ezra D."/>
            <person name="Gonzalez J."/>
            <person name="Henrissat B."/>
            <person name="Kuo A."/>
            <person name="Liang C."/>
            <person name="Lipzen A."/>
            <person name="Lutzoni F."/>
            <person name="Magnuson J."/>
            <person name="Mondo S."/>
            <person name="Nolan M."/>
            <person name="Ohm R."/>
            <person name="Pangilinan J."/>
            <person name="Park H.-J."/>
            <person name="Ramirez L."/>
            <person name="Alfaro M."/>
            <person name="Sun H."/>
            <person name="Tritt A."/>
            <person name="Yoshinaga Y."/>
            <person name="Zwiers L.-H."/>
            <person name="Turgeon B."/>
            <person name="Goodwin S."/>
            <person name="Spatafora J."/>
            <person name="Crous P."/>
            <person name="Grigoriev I."/>
        </authorList>
    </citation>
    <scope>NUCLEOTIDE SEQUENCE</scope>
    <source>
        <strain evidence="1">CBS 262.69</strain>
    </source>
</reference>
<dbReference type="Proteomes" id="UP000799640">
    <property type="component" value="Unassembled WGS sequence"/>
</dbReference>
<accession>A0A6G1HJP3</accession>